<accession>A0A9P1GLR1</accession>
<dbReference type="GO" id="GO:0005524">
    <property type="term" value="F:ATP binding"/>
    <property type="evidence" value="ECO:0007669"/>
    <property type="project" value="UniProtKB-UniRule"/>
</dbReference>
<evidence type="ECO:0000313" key="11">
    <source>
        <dbReference type="Proteomes" id="UP001152797"/>
    </source>
</evidence>
<feature type="domain" description="Kinesin motor" evidence="7">
    <location>
        <begin position="219"/>
        <end position="561"/>
    </location>
</feature>
<dbReference type="PRINTS" id="PR00380">
    <property type="entry name" value="KINESINHEAVY"/>
</dbReference>
<feature type="transmembrane region" description="Helical" evidence="6">
    <location>
        <begin position="872"/>
        <end position="892"/>
    </location>
</feature>
<dbReference type="Proteomes" id="UP001152797">
    <property type="component" value="Unassembled WGS sequence"/>
</dbReference>
<gene>
    <name evidence="8" type="ORF">C1SCF055_LOCUS41235</name>
</gene>
<feature type="compositionally biased region" description="Low complexity" evidence="5">
    <location>
        <begin position="9"/>
        <end position="24"/>
    </location>
</feature>
<dbReference type="GO" id="GO:0016887">
    <property type="term" value="F:ATP hydrolysis activity"/>
    <property type="evidence" value="ECO:0007669"/>
    <property type="project" value="TreeGrafter"/>
</dbReference>
<feature type="compositionally biased region" description="Basic and acidic residues" evidence="5">
    <location>
        <begin position="111"/>
        <end position="126"/>
    </location>
</feature>
<dbReference type="InterPro" id="IPR001752">
    <property type="entry name" value="Kinesin_motor_dom"/>
</dbReference>
<dbReference type="InterPro" id="IPR019821">
    <property type="entry name" value="Kinesin_motor_CS"/>
</dbReference>
<evidence type="ECO:0000313" key="10">
    <source>
        <dbReference type="EMBL" id="CAL4803811.1"/>
    </source>
</evidence>
<dbReference type="InterPro" id="IPR029058">
    <property type="entry name" value="AB_hydrolase_fold"/>
</dbReference>
<keyword evidence="11" id="KW-1185">Reference proteome</keyword>
<dbReference type="InterPro" id="IPR027640">
    <property type="entry name" value="Kinesin-like_fam"/>
</dbReference>
<dbReference type="EMBL" id="CAMXCT010006588">
    <property type="protein sequence ID" value="CAI4016499.1"/>
    <property type="molecule type" value="Genomic_DNA"/>
</dbReference>
<keyword evidence="4" id="KW-0175">Coiled coil</keyword>
<evidence type="ECO:0000256" key="1">
    <source>
        <dbReference type="ARBA" id="ARBA00022741"/>
    </source>
</evidence>
<comment type="similarity">
    <text evidence="3">Belongs to the TRAFAC class myosin-kinesin ATPase superfamily. Kinesin family.</text>
</comment>
<proteinExistence type="inferred from homology"/>
<dbReference type="Gene3D" id="3.40.850.10">
    <property type="entry name" value="Kinesin motor domain"/>
    <property type="match status" value="1"/>
</dbReference>
<dbReference type="InterPro" id="IPR000073">
    <property type="entry name" value="AB_hydrolase_1"/>
</dbReference>
<dbReference type="PANTHER" id="PTHR24115">
    <property type="entry name" value="KINESIN-RELATED"/>
    <property type="match status" value="1"/>
</dbReference>
<dbReference type="PROSITE" id="PS50067">
    <property type="entry name" value="KINESIN_MOTOR_2"/>
    <property type="match status" value="1"/>
</dbReference>
<dbReference type="SUPFAM" id="SSF52540">
    <property type="entry name" value="P-loop containing nucleoside triphosphate hydrolases"/>
    <property type="match status" value="1"/>
</dbReference>
<evidence type="ECO:0000256" key="6">
    <source>
        <dbReference type="SAM" id="Phobius"/>
    </source>
</evidence>
<dbReference type="GO" id="GO:0007018">
    <property type="term" value="P:microtubule-based movement"/>
    <property type="evidence" value="ECO:0007669"/>
    <property type="project" value="InterPro"/>
</dbReference>
<evidence type="ECO:0000313" key="9">
    <source>
        <dbReference type="EMBL" id="CAL1169874.1"/>
    </source>
</evidence>
<dbReference type="PROSITE" id="PS00411">
    <property type="entry name" value="KINESIN_MOTOR_1"/>
    <property type="match status" value="1"/>
</dbReference>
<keyword evidence="3" id="KW-0505">Motor protein</keyword>
<evidence type="ECO:0000313" key="8">
    <source>
        <dbReference type="EMBL" id="CAI4016499.1"/>
    </source>
</evidence>
<feature type="region of interest" description="Disordered" evidence="5">
    <location>
        <begin position="1"/>
        <end position="145"/>
    </location>
</feature>
<dbReference type="Pfam" id="PF12697">
    <property type="entry name" value="Abhydrolase_6"/>
    <property type="match status" value="1"/>
</dbReference>
<evidence type="ECO:0000256" key="4">
    <source>
        <dbReference type="SAM" id="Coils"/>
    </source>
</evidence>
<organism evidence="8">
    <name type="scientific">Cladocopium goreaui</name>
    <dbReference type="NCBI Taxonomy" id="2562237"/>
    <lineage>
        <taxon>Eukaryota</taxon>
        <taxon>Sar</taxon>
        <taxon>Alveolata</taxon>
        <taxon>Dinophyceae</taxon>
        <taxon>Suessiales</taxon>
        <taxon>Symbiodiniaceae</taxon>
        <taxon>Cladocopium</taxon>
    </lineage>
</organism>
<evidence type="ECO:0000256" key="3">
    <source>
        <dbReference type="PROSITE-ProRule" id="PRU00283"/>
    </source>
</evidence>
<dbReference type="GO" id="GO:0003777">
    <property type="term" value="F:microtubule motor activity"/>
    <property type="evidence" value="ECO:0007669"/>
    <property type="project" value="InterPro"/>
</dbReference>
<dbReference type="Gene3D" id="3.40.50.1820">
    <property type="entry name" value="alpha/beta hydrolase"/>
    <property type="match status" value="1"/>
</dbReference>
<keyword evidence="6" id="KW-0472">Membrane</keyword>
<dbReference type="SMART" id="SM00129">
    <property type="entry name" value="KISc"/>
    <property type="match status" value="1"/>
</dbReference>
<dbReference type="GO" id="GO:0005871">
    <property type="term" value="C:kinesin complex"/>
    <property type="evidence" value="ECO:0007669"/>
    <property type="project" value="TreeGrafter"/>
</dbReference>
<dbReference type="SUPFAM" id="SSF53474">
    <property type="entry name" value="alpha/beta-Hydrolases"/>
    <property type="match status" value="1"/>
</dbReference>
<evidence type="ECO:0000259" key="7">
    <source>
        <dbReference type="PROSITE" id="PS50067"/>
    </source>
</evidence>
<keyword evidence="2 3" id="KW-0067">ATP-binding</keyword>
<keyword evidence="1 3" id="KW-0547">Nucleotide-binding</keyword>
<evidence type="ECO:0000256" key="2">
    <source>
        <dbReference type="ARBA" id="ARBA00022840"/>
    </source>
</evidence>
<comment type="caution">
    <text evidence="8">The sequence shown here is derived from an EMBL/GenBank/DDBJ whole genome shotgun (WGS) entry which is preliminary data.</text>
</comment>
<feature type="coiled-coil region" evidence="4">
    <location>
        <begin position="702"/>
        <end position="729"/>
    </location>
</feature>
<dbReference type="EMBL" id="CAMXCT020006588">
    <property type="protein sequence ID" value="CAL1169874.1"/>
    <property type="molecule type" value="Genomic_DNA"/>
</dbReference>
<dbReference type="Pfam" id="PF00225">
    <property type="entry name" value="Kinesin"/>
    <property type="match status" value="1"/>
</dbReference>
<dbReference type="InterPro" id="IPR027417">
    <property type="entry name" value="P-loop_NTPase"/>
</dbReference>
<dbReference type="GO" id="GO:0008017">
    <property type="term" value="F:microtubule binding"/>
    <property type="evidence" value="ECO:0007669"/>
    <property type="project" value="InterPro"/>
</dbReference>
<dbReference type="EMBL" id="CAMXCT030006588">
    <property type="protein sequence ID" value="CAL4803811.1"/>
    <property type="molecule type" value="Genomic_DNA"/>
</dbReference>
<dbReference type="InterPro" id="IPR036961">
    <property type="entry name" value="Kinesin_motor_dom_sf"/>
</dbReference>
<reference evidence="8" key="1">
    <citation type="submission" date="2022-10" db="EMBL/GenBank/DDBJ databases">
        <authorList>
            <person name="Chen Y."/>
            <person name="Dougan E. K."/>
            <person name="Chan C."/>
            <person name="Rhodes N."/>
            <person name="Thang M."/>
        </authorList>
    </citation>
    <scope>NUCLEOTIDE SEQUENCE</scope>
</reference>
<evidence type="ECO:0000256" key="5">
    <source>
        <dbReference type="SAM" id="MobiDB-lite"/>
    </source>
</evidence>
<dbReference type="OrthoDB" id="414940at2759"/>
<sequence>MDGAPPLPFSSTSASPASSPTKSAGVFRATTHSAPSKLMDGQLTLLRKTMRERRGSNRQAGLSPLPPSPPRSPSALNRGLSCPPQPFNTRSASPGTVGASPEAAGDVSAKGAEDLRSPVPKRRPDVIKSASASPRSARRGGGTASLPRELPKFAWLLGCKVPAPVLQRMATWLPAQTLPALRRVSAAFYRATQMRLTEDPNLAAALAANLEARRLKSKRVWVLVRARPSEGISCIAIDRNKVVVSNSNGAPTSFFFDQAFDATATQEQVCGYVSEQVLPHALNGEHICILAYGQTGSGKTYTMFGDSNPRDANAVQNQGVAFRAMSRLAEMLQLRAKSDGPAAPTVELSFLEVYNDNLYDLLDGSRQLPRLRSSEKHVVPQGLTRRRCELQQMELQVHSWLREAWVEGLMAEGAATRMVGKTVFNPRSSRSHAVVMLHICWSQEVSCGSRLRHLPSGTRETRVYLVDLAGSERAGMHALAAEQLKEGEHINLSLSALGRVVGALASGKCEHVPYRDSALTWLLKDAITGSSARVCMVAAVHPAHPVETASTLRYARQYSALQSTSGSHASQLSSQVRDLQRRVDALRHAFEKALNGDEHSIAWTRESLQGSVHCQPKANARQWFDSHPTLTWTQAHQSKAAVRGQRRDRSGIGYITKIEEILNEEVGSRICEVTFEGRHGRPPVVLWYPEVALEMVKPPSTLLEAMQKLDTAEAELSRLRGDLQAVRKDEAMRQQEWMATAQIGKLPRLPKDRDLNYRLHFSQPSGRNFSAMAPVKPCNLELASSVEEALRCEGRQQTSEVSLQNRSEVPLWARLLREMFKLMTNSFMGTVGARMGVATMKAVPLVSLLVVLRRAWRLDQIMVRNRRSRLWILTRSAFEMWMFVEFIFWIYFRCKKWSLESRRAYQPRVLWKAAGERERLLKTFLTTIERIHVGQGYVPPPREQKVKAQTKKAWSGVLRLRRQSEPLAVGQEARQKLISNPSVENFLRLSDEHSAFGEIRASSLSPEHGDGARRPRRSLVSSAPSVENLLRSWEVAEEATPRTPAEVDVQCLKHLELCSWFSICTASGKRDICPDVRQIRRGNIEQWVLSYFFDGAESNSELTDQEFCELQELVDAVAHWAQVPLNDCLSHWAGKNEGLKCFRMRNDPFPAVHRPLLTYVNTAFVAPAIGHQALNMMGFRPFRSGSTEYWFRPVEHWAHWKKGLRPRILEPAKALVFCHGIGVGPSMCLTFLQLLTRTLGQEHPIFLVDTAGISMRFSDDVPGAREVAANIENMLQVWGLQNAHFVGHSFGAFVVAWVLRYANHIVDRTTLIDPVCFLVLKILVQGHELQQVRHDNVMDPMEIAIKYFVMTELFVCNFVCRCFFWEESNLDMQDLEGTKSLIVLESEDLIVPTYSVRSLIFAEQSRRAKVTKSNPSETGLELLWIEDQPHAGFLLDMVANREVCARLQRFHQS</sequence>
<keyword evidence="6" id="KW-1133">Transmembrane helix</keyword>
<protein>
    <submittedName>
        <fullName evidence="10">Kinesin-like protein</fullName>
    </submittedName>
</protein>
<dbReference type="GO" id="GO:0005874">
    <property type="term" value="C:microtubule"/>
    <property type="evidence" value="ECO:0007669"/>
    <property type="project" value="TreeGrafter"/>
</dbReference>
<name>A0A9P1GLR1_9DINO</name>
<feature type="binding site" evidence="3">
    <location>
        <begin position="293"/>
        <end position="300"/>
    </location>
    <ligand>
        <name>ATP</name>
        <dbReference type="ChEBI" id="CHEBI:30616"/>
    </ligand>
</feature>
<feature type="transmembrane region" description="Helical" evidence="6">
    <location>
        <begin position="831"/>
        <end position="852"/>
    </location>
</feature>
<reference evidence="9" key="2">
    <citation type="submission" date="2024-04" db="EMBL/GenBank/DDBJ databases">
        <authorList>
            <person name="Chen Y."/>
            <person name="Shah S."/>
            <person name="Dougan E. K."/>
            <person name="Thang M."/>
            <person name="Chan C."/>
        </authorList>
    </citation>
    <scope>NUCLEOTIDE SEQUENCE [LARGE SCALE GENOMIC DNA]</scope>
</reference>
<keyword evidence="6" id="KW-0812">Transmembrane</keyword>